<gene>
    <name evidence="2" type="ORF">HNR57_005413</name>
</gene>
<organism evidence="2 3">
    <name type="scientific">Streptomyces paradoxus</name>
    <dbReference type="NCBI Taxonomy" id="66375"/>
    <lineage>
        <taxon>Bacteria</taxon>
        <taxon>Bacillati</taxon>
        <taxon>Actinomycetota</taxon>
        <taxon>Actinomycetes</taxon>
        <taxon>Kitasatosporales</taxon>
        <taxon>Streptomycetaceae</taxon>
        <taxon>Streptomyces</taxon>
    </lineage>
</organism>
<reference evidence="2 3" key="1">
    <citation type="submission" date="2020-08" db="EMBL/GenBank/DDBJ databases">
        <title>Genomic Encyclopedia of Type Strains, Phase IV (KMG-IV): sequencing the most valuable type-strain genomes for metagenomic binning, comparative biology and taxonomic classification.</title>
        <authorList>
            <person name="Goeker M."/>
        </authorList>
    </citation>
    <scope>NUCLEOTIDE SEQUENCE [LARGE SCALE GENOMIC DNA]</scope>
    <source>
        <strain evidence="2 3">DSM 43350</strain>
    </source>
</reference>
<accession>A0A7W9TEZ8</accession>
<comment type="caution">
    <text evidence="2">The sequence shown here is derived from an EMBL/GenBank/DDBJ whole genome shotgun (WGS) entry which is preliminary data.</text>
</comment>
<keyword evidence="3" id="KW-1185">Reference proteome</keyword>
<feature type="compositionally biased region" description="Basic and acidic residues" evidence="1">
    <location>
        <begin position="18"/>
        <end position="28"/>
    </location>
</feature>
<protein>
    <submittedName>
        <fullName evidence="2">Uncharacterized protein</fullName>
    </submittedName>
</protein>
<feature type="compositionally biased region" description="Basic residues" evidence="1">
    <location>
        <begin position="1"/>
        <end position="11"/>
    </location>
</feature>
<evidence type="ECO:0000256" key="1">
    <source>
        <dbReference type="SAM" id="MobiDB-lite"/>
    </source>
</evidence>
<name>A0A7W9TEZ8_9ACTN</name>
<dbReference type="AlphaFoldDB" id="A0A7W9TEZ8"/>
<evidence type="ECO:0000313" key="3">
    <source>
        <dbReference type="Proteomes" id="UP000591537"/>
    </source>
</evidence>
<dbReference type="EMBL" id="JACHGV010000008">
    <property type="protein sequence ID" value="MBB6079470.1"/>
    <property type="molecule type" value="Genomic_DNA"/>
</dbReference>
<sequence length="296" mass="32611">MRFPRIVRSHGLRTAGSRTKERSPVDPKLLRGEEWGRIVAEGLLGYATDAGTGKFGSGETSHSHTPSGRGTRYTDAVRPAGVQIRPVWGWTGTRRMSAPASGEICPGPGQDSAPLRGACRQQSVERALEHLCGQTVRDLHRLPLGGDQKVSERLAGCRLPLRAPRPWLVRPLSSSPRGNRLGRGRFLPRRCQLHPGERRRMDTVPVEYQRGASTRIGERAPDRIGPRRAWCSLSTASGVRCRWSGPRPGSRCGRRRPEVHLSQRVGDLRIAYKPRGPARPALGGVDPLGRVPSRRL</sequence>
<dbReference type="Proteomes" id="UP000591537">
    <property type="component" value="Unassembled WGS sequence"/>
</dbReference>
<feature type="region of interest" description="Disordered" evidence="1">
    <location>
        <begin position="1"/>
        <end position="28"/>
    </location>
</feature>
<feature type="region of interest" description="Disordered" evidence="1">
    <location>
        <begin position="52"/>
        <end position="74"/>
    </location>
</feature>
<proteinExistence type="predicted"/>
<feature type="compositionally biased region" description="Polar residues" evidence="1">
    <location>
        <begin position="58"/>
        <end position="68"/>
    </location>
</feature>
<feature type="region of interest" description="Disordered" evidence="1">
    <location>
        <begin position="274"/>
        <end position="296"/>
    </location>
</feature>
<evidence type="ECO:0000313" key="2">
    <source>
        <dbReference type="EMBL" id="MBB6079470.1"/>
    </source>
</evidence>